<feature type="domain" description="Disease resistance R13L4/SHOC-2-like LRR" evidence="10">
    <location>
        <begin position="584"/>
        <end position="947"/>
    </location>
</feature>
<evidence type="ECO:0000256" key="2">
    <source>
        <dbReference type="ARBA" id="ARBA00022614"/>
    </source>
</evidence>
<dbReference type="AlphaFoldDB" id="A0A0D9VF41"/>
<dbReference type="GO" id="GO:0043531">
    <property type="term" value="F:ADP binding"/>
    <property type="evidence" value="ECO:0007669"/>
    <property type="project" value="InterPro"/>
</dbReference>
<reference evidence="12" key="2">
    <citation type="submission" date="2013-12" db="EMBL/GenBank/DDBJ databases">
        <authorList>
            <person name="Yu Y."/>
            <person name="Lee S."/>
            <person name="de Baynast K."/>
            <person name="Wissotski M."/>
            <person name="Liu L."/>
            <person name="Talag J."/>
            <person name="Goicoechea J."/>
            <person name="Angelova A."/>
            <person name="Jetty R."/>
            <person name="Kudrna D."/>
            <person name="Golser W."/>
            <person name="Rivera L."/>
            <person name="Zhang J."/>
            <person name="Wing R."/>
        </authorList>
    </citation>
    <scope>NUCLEOTIDE SEQUENCE</scope>
</reference>
<evidence type="ECO:0000259" key="9">
    <source>
        <dbReference type="Pfam" id="PF23559"/>
    </source>
</evidence>
<dbReference type="FunFam" id="1.10.10.10:FF:000322">
    <property type="entry name" value="Probable disease resistance protein At1g63360"/>
    <property type="match status" value="1"/>
</dbReference>
<feature type="domain" description="Disease resistance protein winged helix" evidence="9">
    <location>
        <begin position="464"/>
        <end position="534"/>
    </location>
</feature>
<dbReference type="GO" id="GO:0009626">
    <property type="term" value="P:plant-type hypersensitive response"/>
    <property type="evidence" value="ECO:0007669"/>
    <property type="project" value="UniProtKB-ARBA"/>
</dbReference>
<dbReference type="CDD" id="cd14798">
    <property type="entry name" value="RX-CC_like"/>
    <property type="match status" value="1"/>
</dbReference>
<dbReference type="PANTHER" id="PTHR23155:SF1005">
    <property type="entry name" value="OS07G0197300 PROTEIN"/>
    <property type="match status" value="1"/>
</dbReference>
<comment type="similarity">
    <text evidence="1">Belongs to the disease resistance NB-LRR family.</text>
</comment>
<sequence>MDQLAGAAQSLLPNVGQLLCDEYRQLRGVGGEVGHLRDELATMNALLRMQSEAGEGAVDHFVREWMRQVREVAYDAEDCIDLYVCRCRVGRWRVRDGVFAWARNLSSRLFPRRRLAGDIRALRARAIEIGERHARYSVNREELRGDSAVANLGPAPAALHQAGSGSDQLVGIENQADTLVGKLKAVGEDSSLKVFSIVGFGGLGKTTLAMEVCRKMQGTFQRQAMVAVSQAFDATKDLRVLIKDITLQFTKENGIDSMDLGTLTTKLDELLKGKRYDPMKTNIRRKSIFLTRSCEIYSGKPCRYIIVIDDVWTISAWNAIRPKLPENKRGSIIMVTTRIKTVAKACISGCEEDMYMMNRLSEKDAEKLFVSRAFGSKGQSCPEELKKEMDSILKKCAGLPLAIVSIGGLLSSYRSSSSMWQRISNSMGTQMEMHPTLEGMKQIITLSYSHLPHHLKACMMYLSIFPEDYVIKKKRLLLRWIAEGLVIEKRGLTSFEVAESYYDELVNRSMIIPVRVRLDGAVKAVKVHDMMVEVVVSKSLEENFVSFLGAQCGRGIQSYDSVRRLTVHSDNSPKHVVEGMSTQHVRSLSTFGPQGNKAVLHRLPEFTLLKVLDLEGFLQEVEDYHVKYICRLFLLRFLSVKNTFVATIPNEISRLQHLQTFNLQNTMVVNLPASVTKLERLEYLLLPNEMNYNSGMEMPQGIERMKALRILGKIRLPNNANIAKEIGALAQLQVLNVVLHKSNEEVLTNLAGAIDKTNCLRSLKVQVETDPDEADEATKLNFLLRLQTPPLLLETICLEGSIDQLPKWFNSLMHLAKIEIVEAALTGDQLLGVLCELPNLLSVYLGYDSCTDDELLVRATFKFPALKDFTVRGWVEPRAIRFETPAMQNVEKLTVCFTPTNDDGTKRQTLAGVEHLTSLKQLVADCPYGCDTEIVEKLKAESTRHPNKFEVVVRQL</sequence>
<dbReference type="InterPro" id="IPR042197">
    <property type="entry name" value="Apaf_helical"/>
</dbReference>
<dbReference type="HOGENOM" id="CLU_000837_25_0_1"/>
<proteinExistence type="inferred from homology"/>
<dbReference type="SUPFAM" id="SSF52047">
    <property type="entry name" value="RNI-like"/>
    <property type="match status" value="1"/>
</dbReference>
<dbReference type="InterPro" id="IPR055414">
    <property type="entry name" value="LRR_R13L4/SHOC2-like"/>
</dbReference>
<feature type="domain" description="Disease resistance N-terminal" evidence="8">
    <location>
        <begin position="8"/>
        <end position="90"/>
    </location>
</feature>
<keyword evidence="2" id="KW-0433">Leucine-rich repeat</keyword>
<dbReference type="InterPro" id="IPR032675">
    <property type="entry name" value="LRR_dom_sf"/>
</dbReference>
<keyword evidence="12" id="KW-1185">Reference proteome</keyword>
<dbReference type="eggNOG" id="KOG4658">
    <property type="taxonomic scope" value="Eukaryota"/>
</dbReference>
<reference evidence="11" key="3">
    <citation type="submission" date="2015-04" db="UniProtKB">
        <authorList>
            <consortium name="EnsemblPlants"/>
        </authorList>
    </citation>
    <scope>IDENTIFICATION</scope>
</reference>
<dbReference type="Gramene" id="LPERR02G11170.1">
    <property type="protein sequence ID" value="LPERR02G11170.1"/>
    <property type="gene ID" value="LPERR02G11170"/>
</dbReference>
<evidence type="ECO:0000256" key="3">
    <source>
        <dbReference type="ARBA" id="ARBA00022737"/>
    </source>
</evidence>
<accession>A0A0D9VF41</accession>
<dbReference type="STRING" id="77586.A0A0D9VF41"/>
<dbReference type="Pfam" id="PF23559">
    <property type="entry name" value="WHD_DRP"/>
    <property type="match status" value="1"/>
</dbReference>
<dbReference type="Pfam" id="PF00931">
    <property type="entry name" value="NB-ARC"/>
    <property type="match status" value="2"/>
</dbReference>
<dbReference type="InterPro" id="IPR027417">
    <property type="entry name" value="P-loop_NTPase"/>
</dbReference>
<dbReference type="Gene3D" id="1.10.8.430">
    <property type="entry name" value="Helical domain of apoptotic protease-activating factors"/>
    <property type="match status" value="1"/>
</dbReference>
<dbReference type="Pfam" id="PF23598">
    <property type="entry name" value="LRR_14"/>
    <property type="match status" value="1"/>
</dbReference>
<evidence type="ECO:0000313" key="11">
    <source>
        <dbReference type="EnsemblPlants" id="LPERR02G11170.1"/>
    </source>
</evidence>
<dbReference type="InterPro" id="IPR002182">
    <property type="entry name" value="NB-ARC"/>
</dbReference>
<keyword evidence="3" id="KW-0677">Repeat</keyword>
<protein>
    <recommendedName>
        <fullName evidence="13">NB-ARC domain-containing protein</fullName>
    </recommendedName>
</protein>
<evidence type="ECO:0000259" key="8">
    <source>
        <dbReference type="Pfam" id="PF18052"/>
    </source>
</evidence>
<keyword evidence="6" id="KW-0175">Coiled coil</keyword>
<reference evidence="11 12" key="1">
    <citation type="submission" date="2012-08" db="EMBL/GenBank/DDBJ databases">
        <title>Oryza genome evolution.</title>
        <authorList>
            <person name="Wing R.A."/>
        </authorList>
    </citation>
    <scope>NUCLEOTIDE SEQUENCE</scope>
</reference>
<dbReference type="PANTHER" id="PTHR23155">
    <property type="entry name" value="DISEASE RESISTANCE PROTEIN RP"/>
    <property type="match status" value="1"/>
</dbReference>
<name>A0A0D9VF41_9ORYZ</name>
<dbReference type="InterPro" id="IPR041118">
    <property type="entry name" value="Rx_N"/>
</dbReference>
<dbReference type="Gene3D" id="3.40.50.300">
    <property type="entry name" value="P-loop containing nucleotide triphosphate hydrolases"/>
    <property type="match status" value="1"/>
</dbReference>
<dbReference type="GO" id="GO:0002758">
    <property type="term" value="P:innate immune response-activating signaling pathway"/>
    <property type="evidence" value="ECO:0007669"/>
    <property type="project" value="UniProtKB-ARBA"/>
</dbReference>
<evidence type="ECO:0000259" key="10">
    <source>
        <dbReference type="Pfam" id="PF23598"/>
    </source>
</evidence>
<dbReference type="Gene3D" id="3.80.10.10">
    <property type="entry name" value="Ribonuclease Inhibitor"/>
    <property type="match status" value="1"/>
</dbReference>
<dbReference type="GO" id="GO:0042742">
    <property type="term" value="P:defense response to bacterium"/>
    <property type="evidence" value="ECO:0007669"/>
    <property type="project" value="UniProtKB-ARBA"/>
</dbReference>
<dbReference type="InterPro" id="IPR036388">
    <property type="entry name" value="WH-like_DNA-bd_sf"/>
</dbReference>
<dbReference type="Gene3D" id="1.10.10.10">
    <property type="entry name" value="Winged helix-like DNA-binding domain superfamily/Winged helix DNA-binding domain"/>
    <property type="match status" value="1"/>
</dbReference>
<dbReference type="PRINTS" id="PR00364">
    <property type="entry name" value="DISEASERSIST"/>
</dbReference>
<feature type="domain" description="NB-ARC" evidence="7">
    <location>
        <begin position="175"/>
        <end position="276"/>
    </location>
</feature>
<dbReference type="Proteomes" id="UP000032180">
    <property type="component" value="Chromosome 2"/>
</dbReference>
<dbReference type="InterPro" id="IPR058922">
    <property type="entry name" value="WHD_DRP"/>
</dbReference>
<dbReference type="EnsemblPlants" id="LPERR02G11170.1">
    <property type="protein sequence ID" value="LPERR02G11170.1"/>
    <property type="gene ID" value="LPERR02G11170"/>
</dbReference>
<dbReference type="Gene3D" id="1.20.5.4130">
    <property type="match status" value="1"/>
</dbReference>
<evidence type="ECO:0000256" key="5">
    <source>
        <dbReference type="ARBA" id="ARBA00022821"/>
    </source>
</evidence>
<keyword evidence="4" id="KW-0547">Nucleotide-binding</keyword>
<evidence type="ECO:0000313" key="12">
    <source>
        <dbReference type="Proteomes" id="UP000032180"/>
    </source>
</evidence>
<dbReference type="InterPro" id="IPR038005">
    <property type="entry name" value="RX-like_CC"/>
</dbReference>
<evidence type="ECO:0008006" key="13">
    <source>
        <dbReference type="Google" id="ProtNLM"/>
    </source>
</evidence>
<dbReference type="SUPFAM" id="SSF52540">
    <property type="entry name" value="P-loop containing nucleoside triphosphate hydrolases"/>
    <property type="match status" value="1"/>
</dbReference>
<organism evidence="11 12">
    <name type="scientific">Leersia perrieri</name>
    <dbReference type="NCBI Taxonomy" id="77586"/>
    <lineage>
        <taxon>Eukaryota</taxon>
        <taxon>Viridiplantae</taxon>
        <taxon>Streptophyta</taxon>
        <taxon>Embryophyta</taxon>
        <taxon>Tracheophyta</taxon>
        <taxon>Spermatophyta</taxon>
        <taxon>Magnoliopsida</taxon>
        <taxon>Liliopsida</taxon>
        <taxon>Poales</taxon>
        <taxon>Poaceae</taxon>
        <taxon>BOP clade</taxon>
        <taxon>Oryzoideae</taxon>
        <taxon>Oryzeae</taxon>
        <taxon>Oryzinae</taxon>
        <taxon>Leersia</taxon>
    </lineage>
</organism>
<evidence type="ECO:0000256" key="6">
    <source>
        <dbReference type="ARBA" id="ARBA00023054"/>
    </source>
</evidence>
<feature type="domain" description="NB-ARC" evidence="7">
    <location>
        <begin position="297"/>
        <end position="375"/>
    </location>
</feature>
<evidence type="ECO:0000256" key="4">
    <source>
        <dbReference type="ARBA" id="ARBA00022741"/>
    </source>
</evidence>
<evidence type="ECO:0000259" key="7">
    <source>
        <dbReference type="Pfam" id="PF00931"/>
    </source>
</evidence>
<evidence type="ECO:0000256" key="1">
    <source>
        <dbReference type="ARBA" id="ARBA00008894"/>
    </source>
</evidence>
<dbReference type="Pfam" id="PF18052">
    <property type="entry name" value="Rx_N"/>
    <property type="match status" value="1"/>
</dbReference>
<dbReference type="InterPro" id="IPR044974">
    <property type="entry name" value="Disease_R_plants"/>
</dbReference>
<keyword evidence="5" id="KW-0611">Plant defense</keyword>